<dbReference type="VEuPathDB" id="FungiDB:I7I52_12470"/>
<dbReference type="AlphaFoldDB" id="A0A8H7YAK7"/>
<evidence type="ECO:0000313" key="2">
    <source>
        <dbReference type="Proteomes" id="UP000670092"/>
    </source>
</evidence>
<proteinExistence type="predicted"/>
<protein>
    <submittedName>
        <fullName evidence="1">Uncharacterized protein</fullName>
    </submittedName>
</protein>
<gene>
    <name evidence="1" type="ORF">I7I52_12470</name>
</gene>
<evidence type="ECO:0000313" key="1">
    <source>
        <dbReference type="EMBL" id="KAG5288850.1"/>
    </source>
</evidence>
<dbReference type="EMBL" id="JAEVHI010000006">
    <property type="protein sequence ID" value="KAG5288850.1"/>
    <property type="molecule type" value="Genomic_DNA"/>
</dbReference>
<reference evidence="1 2" key="1">
    <citation type="submission" date="2021-01" db="EMBL/GenBank/DDBJ databases">
        <title>Chromosome-level genome assembly of a human fungal pathogen reveals clustering of transcriptionally co-regulated genes.</title>
        <authorList>
            <person name="Voorhies M."/>
            <person name="Cohen S."/>
            <person name="Shea T.P."/>
            <person name="Petrus S."/>
            <person name="Munoz J.F."/>
            <person name="Poplawski S."/>
            <person name="Goldman W.E."/>
            <person name="Michael T."/>
            <person name="Cuomo C.A."/>
            <person name="Sil A."/>
            <person name="Beyhan S."/>
        </authorList>
    </citation>
    <scope>NUCLEOTIDE SEQUENCE [LARGE SCALE GENOMIC DNA]</scope>
    <source>
        <strain evidence="1 2">G184AR</strain>
    </source>
</reference>
<dbReference type="Proteomes" id="UP000670092">
    <property type="component" value="Unassembled WGS sequence"/>
</dbReference>
<organism evidence="1 2">
    <name type="scientific">Ajellomyces capsulatus</name>
    <name type="common">Darling's disease fungus</name>
    <name type="synonym">Histoplasma capsulatum</name>
    <dbReference type="NCBI Taxonomy" id="5037"/>
    <lineage>
        <taxon>Eukaryota</taxon>
        <taxon>Fungi</taxon>
        <taxon>Dikarya</taxon>
        <taxon>Ascomycota</taxon>
        <taxon>Pezizomycotina</taxon>
        <taxon>Eurotiomycetes</taxon>
        <taxon>Eurotiomycetidae</taxon>
        <taxon>Onygenales</taxon>
        <taxon>Ajellomycetaceae</taxon>
        <taxon>Histoplasma</taxon>
    </lineage>
</organism>
<comment type="caution">
    <text evidence="1">The sequence shown here is derived from an EMBL/GenBank/DDBJ whole genome shotgun (WGS) entry which is preliminary data.</text>
</comment>
<sequence>MLSRYHTLFHYPLCRLWSFLLNIGIVKPRLLGEQTGQKIETKDKINYKHEVRKVQISCNLVPQGEGLASKLLVL</sequence>
<accession>A0A8H7YAK7</accession>
<name>A0A8H7YAK7_AJECA</name>